<proteinExistence type="predicted"/>
<dbReference type="Proteomes" id="UP000473278">
    <property type="component" value="Unassembled WGS sequence"/>
</dbReference>
<dbReference type="InterPro" id="IPR039424">
    <property type="entry name" value="SBP_5"/>
</dbReference>
<dbReference type="RefSeq" id="WP_165138619.1">
    <property type="nucleotide sequence ID" value="NZ_JAALLT010000001.1"/>
</dbReference>
<accession>A0A6M1SJ76</accession>
<reference evidence="3 4" key="1">
    <citation type="submission" date="2020-02" db="EMBL/GenBank/DDBJ databases">
        <title>Balneolaceae bacterium YR4-1, complete genome.</title>
        <authorList>
            <person name="Li Y."/>
            <person name="Wu S."/>
        </authorList>
    </citation>
    <scope>NUCLEOTIDE SEQUENCE [LARGE SCALE GENOMIC DNA]</scope>
    <source>
        <strain evidence="3 4">YR4-1</strain>
    </source>
</reference>
<name>A0A6M1SJ76_9BACT</name>
<dbReference type="AlphaFoldDB" id="A0A6M1SJ76"/>
<dbReference type="PANTHER" id="PTHR30290">
    <property type="entry name" value="PERIPLASMIC BINDING COMPONENT OF ABC TRANSPORTER"/>
    <property type="match status" value="1"/>
</dbReference>
<evidence type="ECO:0000313" key="4">
    <source>
        <dbReference type="Proteomes" id="UP000473278"/>
    </source>
</evidence>
<comment type="caution">
    <text evidence="3">The sequence shown here is derived from an EMBL/GenBank/DDBJ whole genome shotgun (WGS) entry which is preliminary data.</text>
</comment>
<organism evidence="3 4">
    <name type="scientific">Halalkalibaculum roseum</name>
    <dbReference type="NCBI Taxonomy" id="2709311"/>
    <lineage>
        <taxon>Bacteria</taxon>
        <taxon>Pseudomonadati</taxon>
        <taxon>Balneolota</taxon>
        <taxon>Balneolia</taxon>
        <taxon>Balneolales</taxon>
        <taxon>Balneolaceae</taxon>
        <taxon>Halalkalibaculum</taxon>
    </lineage>
</organism>
<protein>
    <submittedName>
        <fullName evidence="3">ABC transporter substrate-binding protein</fullName>
    </submittedName>
</protein>
<keyword evidence="4" id="KW-1185">Reference proteome</keyword>
<feature type="region of interest" description="Disordered" evidence="1">
    <location>
        <begin position="35"/>
        <end position="54"/>
    </location>
</feature>
<dbReference type="GO" id="GO:1904680">
    <property type="term" value="F:peptide transmembrane transporter activity"/>
    <property type="evidence" value="ECO:0007669"/>
    <property type="project" value="TreeGrafter"/>
</dbReference>
<dbReference type="EMBL" id="JAALLT010000001">
    <property type="protein sequence ID" value="NGP75371.1"/>
    <property type="molecule type" value="Genomic_DNA"/>
</dbReference>
<feature type="compositionally biased region" description="Low complexity" evidence="1">
    <location>
        <begin position="38"/>
        <end position="54"/>
    </location>
</feature>
<sequence>MMKQKSLARLSLLFLFAIVLVTGCKGPETTVVRQNPIAAAPDTSETTDTTASEPSAAFRQINIGEINPIPTMDPLFAENAGTMRALQLVYEGLVRFDRQGDVVPGIATNWTVTDDSLQYTFTLRNNVYYHDNNAFNNGIGRKFKASDVKFAFNRMAMNSVPDHAAQLFMSVEGFEPFYREQHNIFNPGKRVLNGVTGVRTPNDTTVVFRLEEKDSHLLQKLASPYALIYPREAITNNNPDQFKAVGTGPFTLSQNRGDSLYTFARFNDYYNPEQPRVNRVDVIVKKREANLFKSFTTRNIHIIPELGLQMLQGVLDENGALKASYADSYRLSNPNGYTFYSLNRNSNAGLSREKSAGVTALFDSTETFENIPSGFVRFMKPMNRENNQNNVQARVSEGDTLNITNTDDSYSLQFLVKLRNKLNEAGATLRVYNIFTPTRNIGLYTTHNLPFYSGYIPEYSEDRLLSFRVHQKALSQNEIENLYFNSFPWWLDMRTVTTSLVP</sequence>
<evidence type="ECO:0000313" key="3">
    <source>
        <dbReference type="EMBL" id="NGP75371.1"/>
    </source>
</evidence>
<dbReference type="SUPFAM" id="SSF53850">
    <property type="entry name" value="Periplasmic binding protein-like II"/>
    <property type="match status" value="1"/>
</dbReference>
<dbReference type="Pfam" id="PF00496">
    <property type="entry name" value="SBP_bac_5"/>
    <property type="match status" value="1"/>
</dbReference>
<dbReference type="GO" id="GO:0015833">
    <property type="term" value="P:peptide transport"/>
    <property type="evidence" value="ECO:0007669"/>
    <property type="project" value="TreeGrafter"/>
</dbReference>
<evidence type="ECO:0000259" key="2">
    <source>
        <dbReference type="Pfam" id="PF00496"/>
    </source>
</evidence>
<dbReference type="PROSITE" id="PS51257">
    <property type="entry name" value="PROKAR_LIPOPROTEIN"/>
    <property type="match status" value="1"/>
</dbReference>
<feature type="domain" description="Solute-binding protein family 5" evidence="2">
    <location>
        <begin position="102"/>
        <end position="345"/>
    </location>
</feature>
<dbReference type="Gene3D" id="3.40.190.10">
    <property type="entry name" value="Periplasmic binding protein-like II"/>
    <property type="match status" value="1"/>
</dbReference>
<gene>
    <name evidence="3" type="ORF">G3570_01915</name>
</gene>
<dbReference type="InterPro" id="IPR000914">
    <property type="entry name" value="SBP_5_dom"/>
</dbReference>
<dbReference type="Gene3D" id="3.90.76.10">
    <property type="entry name" value="Dipeptide-binding Protein, Domain 1"/>
    <property type="match status" value="1"/>
</dbReference>
<evidence type="ECO:0000256" key="1">
    <source>
        <dbReference type="SAM" id="MobiDB-lite"/>
    </source>
</evidence>
<dbReference type="CDD" id="cd00995">
    <property type="entry name" value="PBP2_NikA_DppA_OppA_like"/>
    <property type="match status" value="1"/>
</dbReference>